<keyword evidence="2" id="KW-1185">Reference proteome</keyword>
<dbReference type="PANTHER" id="PTHR33074">
    <property type="entry name" value="EXPRESSED PROTEIN-RELATED"/>
    <property type="match status" value="1"/>
</dbReference>
<reference evidence="1" key="5">
    <citation type="journal article" date="2021" name="G3 (Bethesda)">
        <title>Aegilops tauschii genome assembly Aet v5.0 features greater sequence contiguity and improved annotation.</title>
        <authorList>
            <person name="Wang L."/>
            <person name="Zhu T."/>
            <person name="Rodriguez J.C."/>
            <person name="Deal K.R."/>
            <person name="Dubcovsky J."/>
            <person name="McGuire P.E."/>
            <person name="Lux T."/>
            <person name="Spannagl M."/>
            <person name="Mayer K.F.X."/>
            <person name="Baldrich P."/>
            <person name="Meyers B.C."/>
            <person name="Huo N."/>
            <person name="Gu Y.Q."/>
            <person name="Zhou H."/>
            <person name="Devos K.M."/>
            <person name="Bennetzen J.L."/>
            <person name="Unver T."/>
            <person name="Budak H."/>
            <person name="Gulick P.J."/>
            <person name="Galiba G."/>
            <person name="Kalapos B."/>
            <person name="Nelson D.R."/>
            <person name="Li P."/>
            <person name="You F.M."/>
            <person name="Luo M.C."/>
            <person name="Dvorak J."/>
        </authorList>
    </citation>
    <scope>NUCLEOTIDE SEQUENCE [LARGE SCALE GENOMIC DNA]</scope>
    <source>
        <strain evidence="1">cv. AL8/78</strain>
    </source>
</reference>
<reference evidence="1" key="3">
    <citation type="journal article" date="2017" name="Nature">
        <title>Genome sequence of the progenitor of the wheat D genome Aegilops tauschii.</title>
        <authorList>
            <person name="Luo M.C."/>
            <person name="Gu Y.Q."/>
            <person name="Puiu D."/>
            <person name="Wang H."/>
            <person name="Twardziok S.O."/>
            <person name="Deal K.R."/>
            <person name="Huo N."/>
            <person name="Zhu T."/>
            <person name="Wang L."/>
            <person name="Wang Y."/>
            <person name="McGuire P.E."/>
            <person name="Liu S."/>
            <person name="Long H."/>
            <person name="Ramasamy R.K."/>
            <person name="Rodriguez J.C."/>
            <person name="Van S.L."/>
            <person name="Yuan L."/>
            <person name="Wang Z."/>
            <person name="Xia Z."/>
            <person name="Xiao L."/>
            <person name="Anderson O.D."/>
            <person name="Ouyang S."/>
            <person name="Liang Y."/>
            <person name="Zimin A.V."/>
            <person name="Pertea G."/>
            <person name="Qi P."/>
            <person name="Bennetzen J.L."/>
            <person name="Dai X."/>
            <person name="Dawson M.W."/>
            <person name="Muller H.G."/>
            <person name="Kugler K."/>
            <person name="Rivarola-Duarte L."/>
            <person name="Spannagl M."/>
            <person name="Mayer K.F.X."/>
            <person name="Lu F.H."/>
            <person name="Bevan M.W."/>
            <person name="Leroy P."/>
            <person name="Li P."/>
            <person name="You F.M."/>
            <person name="Sun Q."/>
            <person name="Liu Z."/>
            <person name="Lyons E."/>
            <person name="Wicker T."/>
            <person name="Salzberg S.L."/>
            <person name="Devos K.M."/>
            <person name="Dvorak J."/>
        </authorList>
    </citation>
    <scope>NUCLEOTIDE SEQUENCE [LARGE SCALE GENOMIC DNA]</scope>
    <source>
        <strain evidence="1">cv. AL8/78</strain>
    </source>
</reference>
<evidence type="ECO:0000313" key="2">
    <source>
        <dbReference type="Proteomes" id="UP000015105"/>
    </source>
</evidence>
<sequence>MMAKVNMRDDTAWVVAIDMKHAALEALVPISTERHYTVTMCAPCAFPKYLNNFTADMADQVGKHFKRGTGIEAIKWKYMMSQSKRDGSSVIFKRWSQGIAVLCVSLSG</sequence>
<name>A0A453DWE5_AEGTS</name>
<evidence type="ECO:0000313" key="1">
    <source>
        <dbReference type="EnsemblPlants" id="AET3Gv20128800.9"/>
    </source>
</evidence>
<reference evidence="2" key="1">
    <citation type="journal article" date="2014" name="Science">
        <title>Ancient hybridizations among the ancestral genomes of bread wheat.</title>
        <authorList>
            <consortium name="International Wheat Genome Sequencing Consortium,"/>
            <person name="Marcussen T."/>
            <person name="Sandve S.R."/>
            <person name="Heier L."/>
            <person name="Spannagl M."/>
            <person name="Pfeifer M."/>
            <person name="Jakobsen K.S."/>
            <person name="Wulff B.B."/>
            <person name="Steuernagel B."/>
            <person name="Mayer K.F."/>
            <person name="Olsen O.A."/>
        </authorList>
    </citation>
    <scope>NUCLEOTIDE SEQUENCE [LARGE SCALE GENOMIC DNA]</scope>
    <source>
        <strain evidence="2">cv. AL8/78</strain>
    </source>
</reference>
<proteinExistence type="predicted"/>
<reference evidence="2" key="2">
    <citation type="journal article" date="2017" name="Nat. Plants">
        <title>The Aegilops tauschii genome reveals multiple impacts of transposons.</title>
        <authorList>
            <person name="Zhao G."/>
            <person name="Zou C."/>
            <person name="Li K."/>
            <person name="Wang K."/>
            <person name="Li T."/>
            <person name="Gao L."/>
            <person name="Zhang X."/>
            <person name="Wang H."/>
            <person name="Yang Z."/>
            <person name="Liu X."/>
            <person name="Jiang W."/>
            <person name="Mao L."/>
            <person name="Kong X."/>
            <person name="Jiao Y."/>
            <person name="Jia J."/>
        </authorList>
    </citation>
    <scope>NUCLEOTIDE SEQUENCE [LARGE SCALE GENOMIC DNA]</scope>
    <source>
        <strain evidence="2">cv. AL8/78</strain>
    </source>
</reference>
<protein>
    <submittedName>
        <fullName evidence="1">Uncharacterized protein</fullName>
    </submittedName>
</protein>
<dbReference type="Gramene" id="AET3Gv20128800.9">
    <property type="protein sequence ID" value="AET3Gv20128800.9"/>
    <property type="gene ID" value="AET3Gv20128800"/>
</dbReference>
<dbReference type="Proteomes" id="UP000015105">
    <property type="component" value="Chromosome 3D"/>
</dbReference>
<reference evidence="1" key="4">
    <citation type="submission" date="2019-03" db="UniProtKB">
        <authorList>
            <consortium name="EnsemblPlants"/>
        </authorList>
    </citation>
    <scope>IDENTIFICATION</scope>
</reference>
<dbReference type="PANTHER" id="PTHR33074:SF134">
    <property type="entry name" value="EXPRESSED PROTEIN"/>
    <property type="match status" value="1"/>
</dbReference>
<accession>A0A453DWE5</accession>
<dbReference type="AlphaFoldDB" id="A0A453DWE5"/>
<organism evidence="1 2">
    <name type="scientific">Aegilops tauschii subsp. strangulata</name>
    <name type="common">Goatgrass</name>
    <dbReference type="NCBI Taxonomy" id="200361"/>
    <lineage>
        <taxon>Eukaryota</taxon>
        <taxon>Viridiplantae</taxon>
        <taxon>Streptophyta</taxon>
        <taxon>Embryophyta</taxon>
        <taxon>Tracheophyta</taxon>
        <taxon>Spermatophyta</taxon>
        <taxon>Magnoliopsida</taxon>
        <taxon>Liliopsida</taxon>
        <taxon>Poales</taxon>
        <taxon>Poaceae</taxon>
        <taxon>BOP clade</taxon>
        <taxon>Pooideae</taxon>
        <taxon>Triticodae</taxon>
        <taxon>Triticeae</taxon>
        <taxon>Triticinae</taxon>
        <taxon>Aegilops</taxon>
    </lineage>
</organism>
<dbReference type="EnsemblPlants" id="AET3Gv20128800.9">
    <property type="protein sequence ID" value="AET3Gv20128800.9"/>
    <property type="gene ID" value="AET3Gv20128800"/>
</dbReference>